<dbReference type="FunFam" id="3.40.50.40:FF:000001">
    <property type="entry name" value="L-asparaginase 1"/>
    <property type="match status" value="1"/>
</dbReference>
<dbReference type="NCBIfam" id="TIGR00519">
    <property type="entry name" value="asnASE_I"/>
    <property type="match status" value="1"/>
</dbReference>
<accession>U2E9P2</accession>
<dbReference type="PIRSF" id="PIRSF500176">
    <property type="entry name" value="L_ASNase"/>
    <property type="match status" value="1"/>
</dbReference>
<dbReference type="InterPro" id="IPR006033">
    <property type="entry name" value="AsnA_fam"/>
</dbReference>
<dbReference type="PANTHER" id="PTHR11707:SF28">
    <property type="entry name" value="60 KDA LYSOPHOSPHOLIPASE"/>
    <property type="match status" value="1"/>
</dbReference>
<comment type="similarity">
    <text evidence="1">Belongs to the asparaginase 1 family.</text>
</comment>
<dbReference type="PROSITE" id="PS00144">
    <property type="entry name" value="ASN_GLN_ASE_1"/>
    <property type="match status" value="1"/>
</dbReference>
<dbReference type="InterPro" id="IPR020827">
    <property type="entry name" value="Asparaginase/glutaminase_AS1"/>
</dbReference>
<dbReference type="Pfam" id="PF17763">
    <property type="entry name" value="Asparaginase_C"/>
    <property type="match status" value="1"/>
</dbReference>
<protein>
    <recommendedName>
        <fullName evidence="2">asparaginase</fullName>
        <ecNumber evidence="2">3.5.1.1</ecNumber>
    </recommendedName>
</protein>
<feature type="binding site" evidence="5">
    <location>
        <position position="65"/>
    </location>
    <ligand>
        <name>substrate</name>
    </ligand>
</feature>
<dbReference type="CDD" id="cd08963">
    <property type="entry name" value="L-asparaginase_I"/>
    <property type="match status" value="1"/>
</dbReference>
<feature type="binding site" evidence="5">
    <location>
        <begin position="96"/>
        <end position="97"/>
    </location>
    <ligand>
        <name>substrate</name>
    </ligand>
</feature>
<evidence type="ECO:0000256" key="6">
    <source>
        <dbReference type="PROSITE-ProRule" id="PRU10099"/>
    </source>
</evidence>
<dbReference type="InterPro" id="IPR036152">
    <property type="entry name" value="Asp/glu_Ase-like_sf"/>
</dbReference>
<evidence type="ECO:0000256" key="4">
    <source>
        <dbReference type="PIRSR" id="PIRSR001220-1"/>
    </source>
</evidence>
<keyword evidence="3" id="KW-0378">Hydrolase</keyword>
<feature type="active site" evidence="6">
    <location>
        <position position="20"/>
    </location>
</feature>
<dbReference type="InterPro" id="IPR037152">
    <property type="entry name" value="L-asparaginase_N_sf"/>
</dbReference>
<dbReference type="InterPro" id="IPR027475">
    <property type="entry name" value="Asparaginase/glutaminase_AS2"/>
</dbReference>
<dbReference type="PIRSF" id="PIRSF001220">
    <property type="entry name" value="L-ASNase_gatD"/>
    <property type="match status" value="1"/>
</dbReference>
<evidence type="ECO:0000313" key="10">
    <source>
        <dbReference type="EMBL" id="ERI89296.1"/>
    </source>
</evidence>
<dbReference type="PROSITE" id="PS00917">
    <property type="entry name" value="ASN_GLN_ASE_2"/>
    <property type="match status" value="1"/>
</dbReference>
<dbReference type="Gene3D" id="3.40.50.40">
    <property type="match status" value="1"/>
</dbReference>
<evidence type="ECO:0000256" key="2">
    <source>
        <dbReference type="ARBA" id="ARBA00012920"/>
    </source>
</evidence>
<evidence type="ECO:0000256" key="7">
    <source>
        <dbReference type="PROSITE-ProRule" id="PRU10100"/>
    </source>
</evidence>
<dbReference type="AlphaFoldDB" id="U2E9P2"/>
<dbReference type="PATRIC" id="fig|1321819.3.peg.7"/>
<dbReference type="Proteomes" id="UP000016496">
    <property type="component" value="Unassembled WGS sequence"/>
</dbReference>
<feature type="active site" description="O-isoaspartyl threonine intermediate" evidence="4">
    <location>
        <position position="20"/>
    </location>
</feature>
<reference evidence="10 11" key="1">
    <citation type="submission" date="2013-08" db="EMBL/GenBank/DDBJ databases">
        <authorList>
            <person name="Weinstock G."/>
            <person name="Sodergren E."/>
            <person name="Wylie T."/>
            <person name="Fulton L."/>
            <person name="Fulton R."/>
            <person name="Fronick C."/>
            <person name="O'Laughlin M."/>
            <person name="Godfrey J."/>
            <person name="Miner T."/>
            <person name="Herter B."/>
            <person name="Appelbaum E."/>
            <person name="Cordes M."/>
            <person name="Lek S."/>
            <person name="Wollam A."/>
            <person name="Pepin K.H."/>
            <person name="Palsikar V.B."/>
            <person name="Mitreva M."/>
            <person name="Wilson R.K."/>
        </authorList>
    </citation>
    <scope>NUCLEOTIDE SEQUENCE [LARGE SCALE GENOMIC DNA]</scope>
    <source>
        <strain evidence="10 11">F0041</strain>
    </source>
</reference>
<organism evidence="10 11">
    <name type="scientific">Bacteroides pyogenes F0041</name>
    <dbReference type="NCBI Taxonomy" id="1321819"/>
    <lineage>
        <taxon>Bacteria</taxon>
        <taxon>Pseudomonadati</taxon>
        <taxon>Bacteroidota</taxon>
        <taxon>Bacteroidia</taxon>
        <taxon>Bacteroidales</taxon>
        <taxon>Bacteroidaceae</taxon>
        <taxon>Bacteroides</taxon>
    </lineage>
</organism>
<dbReference type="InterPro" id="IPR027474">
    <property type="entry name" value="L-asparaginase_N"/>
</dbReference>
<dbReference type="FunFam" id="3.40.50.1170:FF:000004">
    <property type="entry name" value="L-asparaginase, type I"/>
    <property type="match status" value="1"/>
</dbReference>
<evidence type="ECO:0000256" key="3">
    <source>
        <dbReference type="ARBA" id="ARBA00022801"/>
    </source>
</evidence>
<sequence length="350" mass="38886">MTKTMKDVTSSVLLIYTGGTIGMIANPETGALENFNFDHLLKHVPELKRLNYRISPYPFDPPIDSSDMEPSHWARMVRIIAENYEMYDGFVILHGTDTMAYTASALSFMLENLSKPVILTGSQLPIGTLRTDGKENLITAIEIAAAKNCDGTATVPEVCIFFENHLMRGNRTTKINAENFNAFRSFNYPVLAKAGIHIKYELGLIRKADRTKPLKPHFLFNTNVVILTLFPGIQERIVTSLLHVPGLKAVVLKTFGSGNAPQKEWFIKQLKEATERGIVIVNITQCTSGGVEMERYETGMHLLEAGVISGYDSTPECAVTKLMFLLGHGLTDSEIRQKMNSSLAGEITKR</sequence>
<evidence type="ECO:0000259" key="8">
    <source>
        <dbReference type="Pfam" id="PF00710"/>
    </source>
</evidence>
<dbReference type="Pfam" id="PF00710">
    <property type="entry name" value="Asparaginase"/>
    <property type="match status" value="1"/>
</dbReference>
<dbReference type="PROSITE" id="PS51732">
    <property type="entry name" value="ASN_GLN_ASE_3"/>
    <property type="match status" value="1"/>
</dbReference>
<dbReference type="InterPro" id="IPR006034">
    <property type="entry name" value="Asparaginase/glutaminase-like"/>
</dbReference>
<dbReference type="HOGENOM" id="CLU_019134_2_2_10"/>
<proteinExistence type="inferred from homology"/>
<comment type="caution">
    <text evidence="10">The sequence shown here is derived from an EMBL/GenBank/DDBJ whole genome shotgun (WGS) entry which is preliminary data.</text>
</comment>
<evidence type="ECO:0000259" key="9">
    <source>
        <dbReference type="Pfam" id="PF17763"/>
    </source>
</evidence>
<feature type="active site" evidence="7">
    <location>
        <position position="96"/>
    </location>
</feature>
<dbReference type="EC" id="3.5.1.1" evidence="2"/>
<gene>
    <name evidence="10" type="ORF">HMPREF1981_00007</name>
</gene>
<dbReference type="InterPro" id="IPR040919">
    <property type="entry name" value="Asparaginase_C"/>
</dbReference>
<dbReference type="PRINTS" id="PR00139">
    <property type="entry name" value="ASNGLNASE"/>
</dbReference>
<dbReference type="InterPro" id="IPR027473">
    <property type="entry name" value="L-asparaginase_C"/>
</dbReference>
<dbReference type="InterPro" id="IPR041725">
    <property type="entry name" value="L-asparaginase_I"/>
</dbReference>
<evidence type="ECO:0000256" key="5">
    <source>
        <dbReference type="PIRSR" id="PIRSR001220-2"/>
    </source>
</evidence>
<dbReference type="SFLD" id="SFLDS00057">
    <property type="entry name" value="Glutaminase/Asparaginase"/>
    <property type="match status" value="1"/>
</dbReference>
<dbReference type="Gene3D" id="3.40.50.1170">
    <property type="entry name" value="L-asparaginase, N-terminal domain"/>
    <property type="match status" value="1"/>
</dbReference>
<evidence type="ECO:0000313" key="11">
    <source>
        <dbReference type="Proteomes" id="UP000016496"/>
    </source>
</evidence>
<dbReference type="GO" id="GO:0004067">
    <property type="term" value="F:asparaginase activity"/>
    <property type="evidence" value="ECO:0007669"/>
    <property type="project" value="UniProtKB-UniRule"/>
</dbReference>
<dbReference type="SMART" id="SM00870">
    <property type="entry name" value="Asparaginase"/>
    <property type="match status" value="1"/>
</dbReference>
<dbReference type="GO" id="GO:0009066">
    <property type="term" value="P:aspartate family amino acid metabolic process"/>
    <property type="evidence" value="ECO:0007669"/>
    <property type="project" value="UniProtKB-ARBA"/>
</dbReference>
<name>U2E9P2_9BACE</name>
<dbReference type="PANTHER" id="PTHR11707">
    <property type="entry name" value="L-ASPARAGINASE"/>
    <property type="match status" value="1"/>
</dbReference>
<evidence type="ECO:0000256" key="1">
    <source>
        <dbReference type="ARBA" id="ARBA00010518"/>
    </source>
</evidence>
<dbReference type="SUPFAM" id="SSF53774">
    <property type="entry name" value="Glutaminase/Asparaginase"/>
    <property type="match status" value="1"/>
</dbReference>
<feature type="domain" description="L-asparaginase N-terminal" evidence="8">
    <location>
        <begin position="12"/>
        <end position="201"/>
    </location>
</feature>
<dbReference type="EMBL" id="AWSV01000001">
    <property type="protein sequence ID" value="ERI89296.1"/>
    <property type="molecule type" value="Genomic_DNA"/>
</dbReference>
<feature type="domain" description="Asparaginase/glutaminase C-terminal" evidence="9">
    <location>
        <begin position="223"/>
        <end position="339"/>
    </location>
</feature>